<evidence type="ECO:0000256" key="7">
    <source>
        <dbReference type="HAMAP-Rule" id="MF_00227"/>
    </source>
</evidence>
<keyword evidence="2 7" id="KW-0819">tRNA processing</keyword>
<keyword evidence="3 7" id="KW-0540">Nuclease</keyword>
<organism evidence="10">
    <name type="scientific">Desulfobacca acetoxidans</name>
    <dbReference type="NCBI Taxonomy" id="60893"/>
    <lineage>
        <taxon>Bacteria</taxon>
        <taxon>Pseudomonadati</taxon>
        <taxon>Thermodesulfobacteriota</taxon>
        <taxon>Desulfobaccia</taxon>
        <taxon>Desulfobaccales</taxon>
        <taxon>Desulfobaccaceae</taxon>
        <taxon>Desulfobacca</taxon>
    </lineage>
</organism>
<evidence type="ECO:0000256" key="6">
    <source>
        <dbReference type="ARBA" id="ARBA00022884"/>
    </source>
</evidence>
<dbReference type="Pfam" id="PF00825">
    <property type="entry name" value="Ribonuclease_P"/>
    <property type="match status" value="1"/>
</dbReference>
<keyword evidence="6 7" id="KW-0694">RNA-binding</keyword>
<feature type="compositionally biased region" description="Polar residues" evidence="9">
    <location>
        <begin position="12"/>
        <end position="27"/>
    </location>
</feature>
<dbReference type="SUPFAM" id="SSF54211">
    <property type="entry name" value="Ribosomal protein S5 domain 2-like"/>
    <property type="match status" value="1"/>
</dbReference>
<name>A0A7C3SIJ2_9BACT</name>
<dbReference type="PROSITE" id="PS00648">
    <property type="entry name" value="RIBONUCLEASE_P"/>
    <property type="match status" value="1"/>
</dbReference>
<dbReference type="InterPro" id="IPR020568">
    <property type="entry name" value="Ribosomal_Su5_D2-typ_SF"/>
</dbReference>
<evidence type="ECO:0000256" key="4">
    <source>
        <dbReference type="ARBA" id="ARBA00022759"/>
    </source>
</evidence>
<evidence type="ECO:0000256" key="3">
    <source>
        <dbReference type="ARBA" id="ARBA00022722"/>
    </source>
</evidence>
<evidence type="ECO:0000256" key="5">
    <source>
        <dbReference type="ARBA" id="ARBA00022801"/>
    </source>
</evidence>
<dbReference type="EMBL" id="DTHB01000029">
    <property type="protein sequence ID" value="HGB14440.1"/>
    <property type="molecule type" value="Genomic_DNA"/>
</dbReference>
<evidence type="ECO:0000256" key="2">
    <source>
        <dbReference type="ARBA" id="ARBA00022694"/>
    </source>
</evidence>
<dbReference type="AlphaFoldDB" id="A0A7C3SIJ2"/>
<dbReference type="PANTHER" id="PTHR33992">
    <property type="entry name" value="RIBONUCLEASE P PROTEIN COMPONENT"/>
    <property type="match status" value="1"/>
</dbReference>
<evidence type="ECO:0000256" key="1">
    <source>
        <dbReference type="ARBA" id="ARBA00002663"/>
    </source>
</evidence>
<comment type="subunit">
    <text evidence="7">Consists of a catalytic RNA component (M1 or rnpB) and a protein subunit.</text>
</comment>
<comment type="caution">
    <text evidence="10">The sequence shown here is derived from an EMBL/GenBank/DDBJ whole genome shotgun (WGS) entry which is preliminary data.</text>
</comment>
<dbReference type="GO" id="GO:0004526">
    <property type="term" value="F:ribonuclease P activity"/>
    <property type="evidence" value="ECO:0007669"/>
    <property type="project" value="UniProtKB-UniRule"/>
</dbReference>
<keyword evidence="5 7" id="KW-0378">Hydrolase</keyword>
<dbReference type="InterPro" id="IPR000100">
    <property type="entry name" value="RNase_P"/>
</dbReference>
<comment type="similarity">
    <text evidence="7">Belongs to the RnpA family.</text>
</comment>
<evidence type="ECO:0000313" key="10">
    <source>
        <dbReference type="EMBL" id="HGB14440.1"/>
    </source>
</evidence>
<accession>A0A7C3SIJ2</accession>
<gene>
    <name evidence="7 10" type="primary">rnpA</name>
    <name evidence="10" type="ORF">ENV62_04265</name>
</gene>
<dbReference type="PANTHER" id="PTHR33992:SF1">
    <property type="entry name" value="RIBONUCLEASE P PROTEIN COMPONENT"/>
    <property type="match status" value="1"/>
</dbReference>
<dbReference type="HAMAP" id="MF_00227">
    <property type="entry name" value="RNase_P"/>
    <property type="match status" value="1"/>
</dbReference>
<dbReference type="GO" id="GO:0042781">
    <property type="term" value="F:3'-tRNA processing endoribonuclease activity"/>
    <property type="evidence" value="ECO:0007669"/>
    <property type="project" value="TreeGrafter"/>
</dbReference>
<protein>
    <recommendedName>
        <fullName evidence="7 8">Ribonuclease P protein component</fullName>
        <shortName evidence="7">RNase P protein</shortName>
        <shortName evidence="7">RNaseP protein</shortName>
        <ecNumber evidence="7 8">3.1.26.5</ecNumber>
    </recommendedName>
    <alternativeName>
        <fullName evidence="7">Protein C5</fullName>
    </alternativeName>
</protein>
<evidence type="ECO:0000256" key="8">
    <source>
        <dbReference type="NCBIfam" id="TIGR00188"/>
    </source>
</evidence>
<proteinExistence type="inferred from homology"/>
<sequence>MSGRGVPLSPASCETSQNKVSDVVSSGRGQARFTAADRIRRRRDFLAAQTRGKRLHTPHFGVCLAPGPTDHPRLGLVVTKRLGKAVRRNRVKRLVREFFRRHKGALPPADIVIMAKKGAAELSYEQVYQELAPVLLIKSAVKQP</sequence>
<dbReference type="GO" id="GO:0030677">
    <property type="term" value="C:ribonuclease P complex"/>
    <property type="evidence" value="ECO:0007669"/>
    <property type="project" value="TreeGrafter"/>
</dbReference>
<feature type="region of interest" description="Disordered" evidence="9">
    <location>
        <begin position="1"/>
        <end position="27"/>
    </location>
</feature>
<dbReference type="GO" id="GO:0000049">
    <property type="term" value="F:tRNA binding"/>
    <property type="evidence" value="ECO:0007669"/>
    <property type="project" value="UniProtKB-UniRule"/>
</dbReference>
<dbReference type="EC" id="3.1.26.5" evidence="7 8"/>
<dbReference type="Gene3D" id="3.30.230.10">
    <property type="match status" value="1"/>
</dbReference>
<dbReference type="InterPro" id="IPR014721">
    <property type="entry name" value="Ribsml_uS5_D2-typ_fold_subgr"/>
</dbReference>
<evidence type="ECO:0000256" key="9">
    <source>
        <dbReference type="SAM" id="MobiDB-lite"/>
    </source>
</evidence>
<comment type="catalytic activity">
    <reaction evidence="7">
        <text>Endonucleolytic cleavage of RNA, removing 5'-extranucleotides from tRNA precursor.</text>
        <dbReference type="EC" id="3.1.26.5"/>
    </reaction>
</comment>
<dbReference type="InterPro" id="IPR020539">
    <property type="entry name" value="RNase_P_CS"/>
</dbReference>
<dbReference type="GO" id="GO:0001682">
    <property type="term" value="P:tRNA 5'-leader removal"/>
    <property type="evidence" value="ECO:0007669"/>
    <property type="project" value="UniProtKB-UniRule"/>
</dbReference>
<keyword evidence="4 7" id="KW-0255">Endonuclease</keyword>
<reference evidence="10" key="1">
    <citation type="journal article" date="2020" name="mSystems">
        <title>Genome- and Community-Level Interaction Insights into Carbon Utilization and Element Cycling Functions of Hydrothermarchaeota in Hydrothermal Sediment.</title>
        <authorList>
            <person name="Zhou Z."/>
            <person name="Liu Y."/>
            <person name="Xu W."/>
            <person name="Pan J."/>
            <person name="Luo Z.H."/>
            <person name="Li M."/>
        </authorList>
    </citation>
    <scope>NUCLEOTIDE SEQUENCE [LARGE SCALE GENOMIC DNA]</scope>
    <source>
        <strain evidence="10">SpSt-776</strain>
    </source>
</reference>
<comment type="function">
    <text evidence="1 7">RNaseP catalyzes the removal of the 5'-leader sequence from pre-tRNA to produce the mature 5'-terminus. It can also cleave other RNA substrates such as 4.5S RNA. The protein component plays an auxiliary but essential role in vivo by binding to the 5'-leader sequence and broadening the substrate specificity of the ribozyme.</text>
</comment>
<dbReference type="NCBIfam" id="TIGR00188">
    <property type="entry name" value="rnpA"/>
    <property type="match status" value="1"/>
</dbReference>